<gene>
    <name evidence="2" type="ORF">Lbir_0353</name>
    <name evidence="3" type="ORF">NCTC12437_02461</name>
</gene>
<protein>
    <submittedName>
        <fullName evidence="3">Uncharacterized protein</fullName>
    </submittedName>
</protein>
<sequence length="510" mass="58202">MLKQFKLTGTEIILSNHDDTVLPTAQRDENSQNDKLIIRVEAGCSILPINQKLSDYQEKTEALKLIDTVLFQDSNFNGLKNSPDEINNLLEILKKLPKQTRRISFCFSNLGELGFDNVFRIAETVAQTLGEGIKELDLRACKFNYLHNEQRKKIEDLFPEGVLKLTKWQVVVDSHSPDDENENEENFCRIYQYDHKEIGLGKTIVSSTTKDNLLMVSYTSLGSNEGDLIIHPRHKMTNQEVEQRLGYRRSCSMSGFPNQRWDITLDTRNEGDLDYFITILDDNEPLEELSNEIYDFLELKPSPEDVFSSFERGETKAAIEQLKVAQRKGRYFFILQIADYYFEQLITSESETSPSGDELYEIYNLIPMDSPYYHAAQMRKLEILDTQGNSRELSKERFTVALGYKPQAVVDQTRVDMVFHELSGKDGAPDITNIPSVSALLSLAEEMNQLRQELTALRAYKAENEARKRKAGTQERSETCIGTTGIFGPRPGKRGKTELNAIVSPDNRCG</sequence>
<keyword evidence="4" id="KW-1185">Reference proteome</keyword>
<feature type="compositionally biased region" description="Basic and acidic residues" evidence="1">
    <location>
        <begin position="465"/>
        <end position="478"/>
    </location>
</feature>
<proteinExistence type="predicted"/>
<dbReference type="OrthoDB" id="5648916at2"/>
<evidence type="ECO:0000313" key="4">
    <source>
        <dbReference type="Proteomes" id="UP000054735"/>
    </source>
</evidence>
<dbReference type="EMBL" id="UGNW01000001">
    <property type="protein sequence ID" value="STX32666.1"/>
    <property type="molecule type" value="Genomic_DNA"/>
</dbReference>
<evidence type="ECO:0000313" key="5">
    <source>
        <dbReference type="Proteomes" id="UP000255066"/>
    </source>
</evidence>
<evidence type="ECO:0000313" key="2">
    <source>
        <dbReference type="EMBL" id="KTC75441.1"/>
    </source>
</evidence>
<feature type="region of interest" description="Disordered" evidence="1">
    <location>
        <begin position="465"/>
        <end position="497"/>
    </location>
</feature>
<dbReference type="Proteomes" id="UP000054735">
    <property type="component" value="Unassembled WGS sequence"/>
</dbReference>
<reference evidence="2 4" key="1">
    <citation type="submission" date="2015-11" db="EMBL/GenBank/DDBJ databases">
        <title>Genomic analysis of 38 Legionella species identifies large and diverse effector repertoires.</title>
        <authorList>
            <person name="Burstein D."/>
            <person name="Amaro F."/>
            <person name="Zusman T."/>
            <person name="Lifshitz Z."/>
            <person name="Cohen O."/>
            <person name="Gilbert J.A."/>
            <person name="Pupko T."/>
            <person name="Shuman H.A."/>
            <person name="Segal G."/>
        </authorList>
    </citation>
    <scope>NUCLEOTIDE SEQUENCE [LARGE SCALE GENOMIC DNA]</scope>
    <source>
        <strain evidence="2 4">CDC#1407-AL-14</strain>
    </source>
</reference>
<dbReference type="Proteomes" id="UP000255066">
    <property type="component" value="Unassembled WGS sequence"/>
</dbReference>
<dbReference type="AlphaFoldDB" id="A0A378ICL3"/>
<reference evidence="3 5" key="2">
    <citation type="submission" date="2018-06" db="EMBL/GenBank/DDBJ databases">
        <authorList>
            <consortium name="Pathogen Informatics"/>
            <person name="Doyle S."/>
        </authorList>
    </citation>
    <scope>NUCLEOTIDE SEQUENCE [LARGE SCALE GENOMIC DNA]</scope>
    <source>
        <strain evidence="3 5">NCTC12437</strain>
    </source>
</reference>
<dbReference type="RefSeq" id="WP_058522476.1">
    <property type="nucleotide sequence ID" value="NZ_CAAAHV010000011.1"/>
</dbReference>
<dbReference type="EMBL" id="LNXT01000004">
    <property type="protein sequence ID" value="KTC75441.1"/>
    <property type="molecule type" value="Genomic_DNA"/>
</dbReference>
<evidence type="ECO:0000313" key="3">
    <source>
        <dbReference type="EMBL" id="STX32666.1"/>
    </source>
</evidence>
<organism evidence="3 5">
    <name type="scientific">Legionella birminghamensis</name>
    <dbReference type="NCBI Taxonomy" id="28083"/>
    <lineage>
        <taxon>Bacteria</taxon>
        <taxon>Pseudomonadati</taxon>
        <taxon>Pseudomonadota</taxon>
        <taxon>Gammaproteobacteria</taxon>
        <taxon>Legionellales</taxon>
        <taxon>Legionellaceae</taxon>
        <taxon>Legionella</taxon>
    </lineage>
</organism>
<evidence type="ECO:0000256" key="1">
    <source>
        <dbReference type="SAM" id="MobiDB-lite"/>
    </source>
</evidence>
<name>A0A378ICL3_9GAMM</name>
<accession>A0A378ICL3</accession>